<feature type="binding site" evidence="11 12">
    <location>
        <position position="328"/>
    </location>
    <ligand>
        <name>S-adenosyl-L-methionine</name>
        <dbReference type="ChEBI" id="CHEBI:59789"/>
    </ligand>
</feature>
<evidence type="ECO:0000313" key="16">
    <source>
        <dbReference type="Proteomes" id="UP000295830"/>
    </source>
</evidence>
<dbReference type="CDD" id="cd02440">
    <property type="entry name" value="AdoMet_MTases"/>
    <property type="match status" value="1"/>
</dbReference>
<dbReference type="GO" id="GO:0005506">
    <property type="term" value="F:iron ion binding"/>
    <property type="evidence" value="ECO:0007669"/>
    <property type="project" value="UniProtKB-UniRule"/>
</dbReference>
<sequence length="447" mass="50085">MSRRRRGPRIPSEPVSLEIESLSHEGRGVARNEGKTAFVDGALPGERVLARYLEVRRRHDGLRALEVEASPSPQRVEPPCPHAGLCGGCSLQHMDPDAQIRFKADTLREQFTHFGGIEPLEWAEPLTGQTLGYRRKARLGVRYVTKRDEVLVGFREKRNNFITAIDACVVLDPRVGQRIEALKELIHGLSVYNRIAQIEVACGDDDVALVLRHLDPLSEADREALVAFAQQHDIQIYLQPKGPDTVHRLWPESGPERLHYRLPDSDLEMVFHPMDFTQVNADINQRMIKQAMDWLAPEPDSRVLDLFCGLGNFSLPIARHAREVVGVEGDEALVVRARENAEHNRLANARFLATDLQADFTTEPWAREGFDRILIDPPRSGAQEVVETLASAGAERIVYVSCNPATLARDAGILVSKGYRLVRAGVMDMFPHTAHVESMALFERESS</sequence>
<reference evidence="15 16" key="1">
    <citation type="submission" date="2019-03" db="EMBL/GenBank/DDBJ databases">
        <title>Genomic Encyclopedia of Type Strains, Phase IV (KMG-IV): sequencing the most valuable type-strain genomes for metagenomic binning, comparative biology and taxonomic classification.</title>
        <authorList>
            <person name="Goeker M."/>
        </authorList>
    </citation>
    <scope>NUCLEOTIDE SEQUENCE [LARGE SCALE GENOMIC DNA]</scope>
    <source>
        <strain evidence="15 16">DSM 15505</strain>
    </source>
</reference>
<dbReference type="NCBIfam" id="NF009639">
    <property type="entry name" value="PRK13168.1"/>
    <property type="match status" value="1"/>
</dbReference>
<protein>
    <recommendedName>
        <fullName evidence="11">23S rRNA (uracil(1939)-C(5))-methyltransferase RlmD</fullName>
        <ecNumber evidence="11">2.1.1.190</ecNumber>
    </recommendedName>
    <alternativeName>
        <fullName evidence="11">23S rRNA(m5U1939)-methyltransferase</fullName>
    </alternativeName>
</protein>
<evidence type="ECO:0000259" key="14">
    <source>
        <dbReference type="PROSITE" id="PS50926"/>
    </source>
</evidence>
<dbReference type="SUPFAM" id="SSF53335">
    <property type="entry name" value="S-adenosyl-L-methionine-dependent methyltransferases"/>
    <property type="match status" value="1"/>
</dbReference>
<evidence type="ECO:0000256" key="12">
    <source>
        <dbReference type="PROSITE-ProRule" id="PRU01024"/>
    </source>
</evidence>
<comment type="caution">
    <text evidence="15">The sequence shown here is derived from an EMBL/GenBank/DDBJ whole genome shotgun (WGS) entry which is preliminary data.</text>
</comment>
<evidence type="ECO:0000256" key="10">
    <source>
        <dbReference type="ARBA" id="ARBA00059995"/>
    </source>
</evidence>
<dbReference type="PROSITE" id="PS51687">
    <property type="entry name" value="SAM_MT_RNA_M5U"/>
    <property type="match status" value="1"/>
</dbReference>
<dbReference type="NCBIfam" id="TIGR00479">
    <property type="entry name" value="rumA"/>
    <property type="match status" value="1"/>
</dbReference>
<dbReference type="InterPro" id="IPR030391">
    <property type="entry name" value="MeTrfase_TrmA_CS"/>
</dbReference>
<dbReference type="PANTHER" id="PTHR11061:SF49">
    <property type="entry name" value="23S RRNA (URACIL(1939)-C(5))-METHYLTRANSFERASE RLMD"/>
    <property type="match status" value="1"/>
</dbReference>
<keyword evidence="7 11" id="KW-0408">Iron</keyword>
<feature type="binding site" evidence="11 12">
    <location>
        <position position="307"/>
    </location>
    <ligand>
        <name>S-adenosyl-L-methionine</name>
        <dbReference type="ChEBI" id="CHEBI:59789"/>
    </ligand>
</feature>
<feature type="active site" evidence="13">
    <location>
        <position position="402"/>
    </location>
</feature>
<dbReference type="PROSITE" id="PS50926">
    <property type="entry name" value="TRAM"/>
    <property type="match status" value="1"/>
</dbReference>
<keyword evidence="6 11" id="KW-0479">Metal-binding</keyword>
<evidence type="ECO:0000256" key="6">
    <source>
        <dbReference type="ARBA" id="ARBA00022723"/>
    </source>
</evidence>
<dbReference type="HAMAP" id="MF_01010">
    <property type="entry name" value="23SrRNA_methyltr_RlmD"/>
    <property type="match status" value="1"/>
</dbReference>
<gene>
    <name evidence="11" type="primary">rlmD</name>
    <name evidence="15" type="ORF">DES49_2490</name>
</gene>
<dbReference type="Gene3D" id="2.40.50.140">
    <property type="entry name" value="Nucleic acid-binding proteins"/>
    <property type="match status" value="1"/>
</dbReference>
<keyword evidence="8 11" id="KW-0411">Iron-sulfur</keyword>
<dbReference type="GO" id="GO:0070475">
    <property type="term" value="P:rRNA base methylation"/>
    <property type="evidence" value="ECO:0007669"/>
    <property type="project" value="TreeGrafter"/>
</dbReference>
<feature type="binding site" evidence="11">
    <location>
        <position position="89"/>
    </location>
    <ligand>
        <name>[4Fe-4S] cluster</name>
        <dbReference type="ChEBI" id="CHEBI:49883"/>
    </ligand>
</feature>
<dbReference type="InterPro" id="IPR002792">
    <property type="entry name" value="TRAM_dom"/>
</dbReference>
<dbReference type="Gene3D" id="2.40.50.1070">
    <property type="match status" value="1"/>
</dbReference>
<feature type="binding site" evidence="11">
    <location>
        <position position="168"/>
    </location>
    <ligand>
        <name>[4Fe-4S] cluster</name>
        <dbReference type="ChEBI" id="CHEBI:49883"/>
    </ligand>
</feature>
<feature type="binding site" evidence="11 12">
    <location>
        <position position="278"/>
    </location>
    <ligand>
        <name>S-adenosyl-L-methionine</name>
        <dbReference type="ChEBI" id="CHEBI:59789"/>
    </ligand>
</feature>
<evidence type="ECO:0000256" key="3">
    <source>
        <dbReference type="ARBA" id="ARBA00022603"/>
    </source>
</evidence>
<dbReference type="Gene3D" id="3.40.50.150">
    <property type="entry name" value="Vaccinia Virus protein VP39"/>
    <property type="match status" value="1"/>
</dbReference>
<keyword evidence="4 11" id="KW-0808">Transferase</keyword>
<dbReference type="FunFam" id="3.40.50.150:FF:000009">
    <property type="entry name" value="23S rRNA (Uracil(1939)-C(5))-methyltransferase RlmD"/>
    <property type="match status" value="1"/>
</dbReference>
<feature type="domain" description="TRAM" evidence="14">
    <location>
        <begin position="8"/>
        <end position="66"/>
    </location>
</feature>
<dbReference type="EC" id="2.1.1.190" evidence="11"/>
<accession>A0A4R7JN23</accession>
<evidence type="ECO:0000256" key="7">
    <source>
        <dbReference type="ARBA" id="ARBA00023004"/>
    </source>
</evidence>
<dbReference type="RefSeq" id="WP_133736730.1">
    <property type="nucleotide sequence ID" value="NZ_SOAX01000006.1"/>
</dbReference>
<dbReference type="Pfam" id="PF01938">
    <property type="entry name" value="TRAM"/>
    <property type="match status" value="1"/>
</dbReference>
<keyword evidence="5 11" id="KW-0949">S-adenosyl-L-methionine</keyword>
<evidence type="ECO:0000256" key="4">
    <source>
        <dbReference type="ARBA" id="ARBA00022679"/>
    </source>
</evidence>
<evidence type="ECO:0000256" key="5">
    <source>
        <dbReference type="ARBA" id="ARBA00022691"/>
    </source>
</evidence>
<evidence type="ECO:0000256" key="11">
    <source>
        <dbReference type="HAMAP-Rule" id="MF_01010"/>
    </source>
</evidence>
<dbReference type="GO" id="GO:0051539">
    <property type="term" value="F:4 iron, 4 sulfur cluster binding"/>
    <property type="evidence" value="ECO:0007669"/>
    <property type="project" value="UniProtKB-KW"/>
</dbReference>
<evidence type="ECO:0000256" key="13">
    <source>
        <dbReference type="PROSITE-ProRule" id="PRU10015"/>
    </source>
</evidence>
<evidence type="ECO:0000313" key="15">
    <source>
        <dbReference type="EMBL" id="TDT38513.1"/>
    </source>
</evidence>
<evidence type="ECO:0000256" key="1">
    <source>
        <dbReference type="ARBA" id="ARBA00022485"/>
    </source>
</evidence>
<feature type="binding site" evidence="11">
    <location>
        <position position="86"/>
    </location>
    <ligand>
        <name>[4Fe-4S] cluster</name>
        <dbReference type="ChEBI" id="CHEBI:49883"/>
    </ligand>
</feature>
<dbReference type="PROSITE" id="PS01231">
    <property type="entry name" value="TRMA_2"/>
    <property type="match status" value="1"/>
</dbReference>
<feature type="binding site" evidence="11">
    <location>
        <position position="312"/>
    </location>
    <ligand>
        <name>S-adenosyl-L-methionine</name>
        <dbReference type="ChEBI" id="CHEBI:59789"/>
    </ligand>
</feature>
<dbReference type="InterPro" id="IPR010280">
    <property type="entry name" value="U5_MeTrfase_fam"/>
</dbReference>
<keyword evidence="2 11" id="KW-0698">rRNA processing</keyword>
<keyword evidence="16" id="KW-1185">Reference proteome</keyword>
<feature type="binding site" evidence="11">
    <location>
        <position position="80"/>
    </location>
    <ligand>
        <name>[4Fe-4S] cluster</name>
        <dbReference type="ChEBI" id="CHEBI:49883"/>
    </ligand>
</feature>
<dbReference type="OrthoDB" id="9804590at2"/>
<dbReference type="EMBL" id="SOAX01000006">
    <property type="protein sequence ID" value="TDT38513.1"/>
    <property type="molecule type" value="Genomic_DNA"/>
</dbReference>
<dbReference type="GO" id="GO:0003723">
    <property type="term" value="F:RNA binding"/>
    <property type="evidence" value="ECO:0007669"/>
    <property type="project" value="InterPro"/>
</dbReference>
<dbReference type="InterPro" id="IPR001566">
    <property type="entry name" value="23S_rRNA_MeTrfase_RlmD"/>
</dbReference>
<dbReference type="Proteomes" id="UP000295830">
    <property type="component" value="Unassembled WGS sequence"/>
</dbReference>
<evidence type="ECO:0000256" key="9">
    <source>
        <dbReference type="ARBA" id="ARBA00052756"/>
    </source>
</evidence>
<comment type="catalytic activity">
    <reaction evidence="9 11">
        <text>uridine(1939) in 23S rRNA + S-adenosyl-L-methionine = 5-methyluridine(1939) in 23S rRNA + S-adenosyl-L-homocysteine + H(+)</text>
        <dbReference type="Rhea" id="RHEA:42908"/>
        <dbReference type="Rhea" id="RHEA-COMP:10278"/>
        <dbReference type="Rhea" id="RHEA-COMP:10279"/>
        <dbReference type="ChEBI" id="CHEBI:15378"/>
        <dbReference type="ChEBI" id="CHEBI:57856"/>
        <dbReference type="ChEBI" id="CHEBI:59789"/>
        <dbReference type="ChEBI" id="CHEBI:65315"/>
        <dbReference type="ChEBI" id="CHEBI:74447"/>
        <dbReference type="EC" id="2.1.1.190"/>
    </reaction>
</comment>
<comment type="similarity">
    <text evidence="11">Belongs to the class I-like SAM-binding methyltransferase superfamily. RNA M5U methyltransferase family. RlmD subfamily.</text>
</comment>
<dbReference type="GO" id="GO:0070041">
    <property type="term" value="F:rRNA (uridine-C5-)-methyltransferase activity"/>
    <property type="evidence" value="ECO:0007669"/>
    <property type="project" value="UniProtKB-UniRule"/>
</dbReference>
<dbReference type="AlphaFoldDB" id="A0A4R7JN23"/>
<feature type="binding site" evidence="11 12">
    <location>
        <position position="376"/>
    </location>
    <ligand>
        <name>S-adenosyl-L-methionine</name>
        <dbReference type="ChEBI" id="CHEBI:59789"/>
    </ligand>
</feature>
<evidence type="ECO:0000256" key="8">
    <source>
        <dbReference type="ARBA" id="ARBA00023014"/>
    </source>
</evidence>
<evidence type="ECO:0000256" key="2">
    <source>
        <dbReference type="ARBA" id="ARBA00022552"/>
    </source>
</evidence>
<dbReference type="InterPro" id="IPR029063">
    <property type="entry name" value="SAM-dependent_MTases_sf"/>
</dbReference>
<dbReference type="PROSITE" id="PS01230">
    <property type="entry name" value="TRMA_1"/>
    <property type="match status" value="1"/>
</dbReference>
<dbReference type="InterPro" id="IPR012340">
    <property type="entry name" value="NA-bd_OB-fold"/>
</dbReference>
<organism evidence="15 16">
    <name type="scientific">Halospina denitrificans</name>
    <dbReference type="NCBI Taxonomy" id="332522"/>
    <lineage>
        <taxon>Bacteria</taxon>
        <taxon>Pseudomonadati</taxon>
        <taxon>Pseudomonadota</taxon>
        <taxon>Gammaproteobacteria</taxon>
        <taxon>Halospina</taxon>
    </lineage>
</organism>
<keyword evidence="1 11" id="KW-0004">4Fe-4S</keyword>
<proteinExistence type="inferred from homology"/>
<keyword evidence="3 11" id="KW-0489">Methyltransferase</keyword>
<dbReference type="Pfam" id="PF05958">
    <property type="entry name" value="tRNA_U5-meth_tr"/>
    <property type="match status" value="1"/>
</dbReference>
<feature type="active site" description="Nucleophile" evidence="11 12">
    <location>
        <position position="402"/>
    </location>
</feature>
<dbReference type="PANTHER" id="PTHR11061">
    <property type="entry name" value="RNA M5U METHYLTRANSFERASE"/>
    <property type="match status" value="1"/>
</dbReference>
<name>A0A4R7JN23_9GAMM</name>
<comment type="function">
    <text evidence="10 11">Catalyzes the formation of 5-methyl-uridine at position 1939 (m5U1939) in 23S rRNA.</text>
</comment>
<dbReference type="InterPro" id="IPR030390">
    <property type="entry name" value="MeTrfase_TrmA_AS"/>
</dbReference>
<feature type="binding site" evidence="11">
    <location>
        <position position="355"/>
    </location>
    <ligand>
        <name>S-adenosyl-L-methionine</name>
        <dbReference type="ChEBI" id="CHEBI:59789"/>
    </ligand>
</feature>
<dbReference type="SUPFAM" id="SSF50249">
    <property type="entry name" value="Nucleic acid-binding proteins"/>
    <property type="match status" value="1"/>
</dbReference>